<dbReference type="PANTHER" id="PTHR35014">
    <property type="entry name" value="INFECTION RESPONSE PROTEIN-RELATED"/>
    <property type="match status" value="1"/>
</dbReference>
<organism evidence="1 2">
    <name type="scientific">Pristionchus mayeri</name>
    <dbReference type="NCBI Taxonomy" id="1317129"/>
    <lineage>
        <taxon>Eukaryota</taxon>
        <taxon>Metazoa</taxon>
        <taxon>Ecdysozoa</taxon>
        <taxon>Nematoda</taxon>
        <taxon>Chromadorea</taxon>
        <taxon>Rhabditida</taxon>
        <taxon>Rhabditina</taxon>
        <taxon>Diplogasteromorpha</taxon>
        <taxon>Diplogasteroidea</taxon>
        <taxon>Neodiplogasteridae</taxon>
        <taxon>Pristionchus</taxon>
    </lineage>
</organism>
<comment type="caution">
    <text evidence="1">The sequence shown here is derived from an EMBL/GenBank/DDBJ whole genome shotgun (WGS) entry which is preliminary data.</text>
</comment>
<sequence>TKSCLDAYFKTYGIDTSKGLPDYLEFMTITNSVVTNYGVVGFDIYCDFESTLETCLGELMYSPCMNPNAFTVMYGTNQADSINYATSFPVEAYTCAN</sequence>
<proteinExistence type="predicted"/>
<protein>
    <submittedName>
        <fullName evidence="1">Uncharacterized protein</fullName>
    </submittedName>
</protein>
<dbReference type="EMBL" id="BTRK01000002">
    <property type="protein sequence ID" value="GMR35482.1"/>
    <property type="molecule type" value="Genomic_DNA"/>
</dbReference>
<dbReference type="AlphaFoldDB" id="A0AAN4Z6K6"/>
<keyword evidence="2" id="KW-1185">Reference proteome</keyword>
<evidence type="ECO:0000313" key="1">
    <source>
        <dbReference type="EMBL" id="GMR35482.1"/>
    </source>
</evidence>
<name>A0AAN4Z6K6_9BILA</name>
<reference evidence="2" key="1">
    <citation type="submission" date="2022-10" db="EMBL/GenBank/DDBJ databases">
        <title>Genome assembly of Pristionchus species.</title>
        <authorList>
            <person name="Yoshida K."/>
            <person name="Sommer R.J."/>
        </authorList>
    </citation>
    <scope>NUCLEOTIDE SEQUENCE [LARGE SCALE GENOMIC DNA]</scope>
    <source>
        <strain evidence="2">RS5460</strain>
    </source>
</reference>
<gene>
    <name evidence="1" type="ORF">PMAYCL1PPCAC_05677</name>
</gene>
<dbReference type="Proteomes" id="UP001328107">
    <property type="component" value="Unassembled WGS sequence"/>
</dbReference>
<dbReference type="PANTHER" id="PTHR35014:SF1">
    <property type="entry name" value="INFECTION RESPONSE PROTEIN"/>
    <property type="match status" value="1"/>
</dbReference>
<feature type="non-terminal residue" evidence="1">
    <location>
        <position position="97"/>
    </location>
</feature>
<accession>A0AAN4Z6K6</accession>
<evidence type="ECO:0000313" key="2">
    <source>
        <dbReference type="Proteomes" id="UP001328107"/>
    </source>
</evidence>
<feature type="non-terminal residue" evidence="1">
    <location>
        <position position="1"/>
    </location>
</feature>